<dbReference type="PANTHER" id="PTHR31373:SF17">
    <property type="entry name" value="OS06G0652100 PROTEIN"/>
    <property type="match status" value="1"/>
</dbReference>
<comment type="caution">
    <text evidence="4">The sequence shown here is derived from an EMBL/GenBank/DDBJ whole genome shotgun (WGS) entry which is preliminary data.</text>
</comment>
<dbReference type="InterPro" id="IPR058580">
    <property type="entry name" value="DUF2828"/>
</dbReference>
<reference evidence="4" key="1">
    <citation type="submission" date="2024-03" db="EMBL/GenBank/DDBJ databases">
        <title>WGS assembly of Saponaria officinalis var. Norfolk2.</title>
        <authorList>
            <person name="Jenkins J."/>
            <person name="Shu S."/>
            <person name="Grimwood J."/>
            <person name="Barry K."/>
            <person name="Goodstein D."/>
            <person name="Schmutz J."/>
            <person name="Leebens-Mack J."/>
            <person name="Osbourn A."/>
        </authorList>
    </citation>
    <scope>NUCLEOTIDE SEQUENCE [LARGE SCALE GENOMIC DNA]</scope>
    <source>
        <strain evidence="4">JIC</strain>
    </source>
</reference>
<protein>
    <submittedName>
        <fullName evidence="4">Uncharacterized protein</fullName>
    </submittedName>
</protein>
<sequence length="558" mass="63833">MLLVGPPILRECTKQTPPPKPPNSTGKPPSTAPQNPCTQLFFTVTPDTTPENLRHLLNESWQYDPLTTLRLVSYIRTLKGEIKGINEGFCVCALWLYECHPLTLACNLREFASFGSLRDFSEVVYRLIKGQNSHFTRVSRKDNVVDVARRAVSKYVQDSTYRFFHERVSDLFADLLKSDLRSLDSGNVELLSNAAVECPSVDSSIDRHTLLCESIAKKVFPQESDPSYMEIKDDQYVYRVQNRLRKEVLGPLRTALRGKTTDGRGRVRDYTLVFMKKAYQKLMKMKNNASELKYYQIVLAMILKGNGTIFPETPESVIASLNDDNIEEKESEWKDMVQFFSKGKLRNSVAVCDVSEDMAETTKNISVSMAMLISELSHGPWKEAVYGFHQCPKLYKIDGDDLRSKLNSFKQMNCSDRVDVEAILNQILQVSVSAKTSSPEMVERVFIFSNKEFRKSVNSCWGWNYRAVWENYQKYGFDRVPEVVFWNIEGLNSSPPTSRDMFHNRLMTINGYSRSLFAFFVDEDAVLRSDEIKSVTTAEDVMQITLSGKEYQNLVVLD</sequence>
<feature type="domain" description="DUF2828" evidence="2">
    <location>
        <begin position="136"/>
        <end position="257"/>
    </location>
</feature>
<evidence type="ECO:0000313" key="4">
    <source>
        <dbReference type="EMBL" id="KAK9664623.1"/>
    </source>
</evidence>
<dbReference type="InterPro" id="IPR011205">
    <property type="entry name" value="UCP015417_vWA"/>
</dbReference>
<dbReference type="PIRSF" id="PIRSF015417">
    <property type="entry name" value="T31B5_30_vWA"/>
    <property type="match status" value="1"/>
</dbReference>
<dbReference type="EMBL" id="JBDFQZ010000014">
    <property type="protein sequence ID" value="KAK9664623.1"/>
    <property type="molecule type" value="Genomic_DNA"/>
</dbReference>
<dbReference type="AlphaFoldDB" id="A0AAW1GI53"/>
<dbReference type="InterPro" id="IPR056690">
    <property type="entry name" value="DUF7788"/>
</dbReference>
<feature type="region of interest" description="Disordered" evidence="1">
    <location>
        <begin position="11"/>
        <end position="33"/>
    </location>
</feature>
<evidence type="ECO:0000256" key="1">
    <source>
        <dbReference type="SAM" id="MobiDB-lite"/>
    </source>
</evidence>
<name>A0AAW1GI53_SAPOF</name>
<dbReference type="Pfam" id="PF25043">
    <property type="entry name" value="DUF7788"/>
    <property type="match status" value="1"/>
</dbReference>
<gene>
    <name evidence="4" type="ORF">RND81_14G056900</name>
</gene>
<keyword evidence="5" id="KW-1185">Reference proteome</keyword>
<dbReference type="Pfam" id="PF11443">
    <property type="entry name" value="DUF2828"/>
    <property type="match status" value="1"/>
</dbReference>
<proteinExistence type="predicted"/>
<dbReference type="Proteomes" id="UP001443914">
    <property type="component" value="Unassembled WGS sequence"/>
</dbReference>
<evidence type="ECO:0000313" key="5">
    <source>
        <dbReference type="Proteomes" id="UP001443914"/>
    </source>
</evidence>
<dbReference type="PANTHER" id="PTHR31373">
    <property type="entry name" value="OS06G0652100 PROTEIN"/>
    <property type="match status" value="1"/>
</dbReference>
<feature type="domain" description="DUF7788" evidence="3">
    <location>
        <begin position="347"/>
        <end position="537"/>
    </location>
</feature>
<accession>A0AAW1GI53</accession>
<organism evidence="4 5">
    <name type="scientific">Saponaria officinalis</name>
    <name type="common">Common soapwort</name>
    <name type="synonym">Lychnis saponaria</name>
    <dbReference type="NCBI Taxonomy" id="3572"/>
    <lineage>
        <taxon>Eukaryota</taxon>
        <taxon>Viridiplantae</taxon>
        <taxon>Streptophyta</taxon>
        <taxon>Embryophyta</taxon>
        <taxon>Tracheophyta</taxon>
        <taxon>Spermatophyta</taxon>
        <taxon>Magnoliopsida</taxon>
        <taxon>eudicotyledons</taxon>
        <taxon>Gunneridae</taxon>
        <taxon>Pentapetalae</taxon>
        <taxon>Caryophyllales</taxon>
        <taxon>Caryophyllaceae</taxon>
        <taxon>Caryophylleae</taxon>
        <taxon>Saponaria</taxon>
    </lineage>
</organism>
<evidence type="ECO:0000259" key="3">
    <source>
        <dbReference type="Pfam" id="PF25043"/>
    </source>
</evidence>
<evidence type="ECO:0000259" key="2">
    <source>
        <dbReference type="Pfam" id="PF11443"/>
    </source>
</evidence>